<feature type="coiled-coil region" evidence="3">
    <location>
        <begin position="39"/>
        <end position="66"/>
    </location>
</feature>
<evidence type="ECO:0000259" key="5">
    <source>
        <dbReference type="PROSITE" id="PS51880"/>
    </source>
</evidence>
<dbReference type="EMBL" id="DRBW01000146">
    <property type="protein sequence ID" value="HDM90277.1"/>
    <property type="molecule type" value="Genomic_DNA"/>
</dbReference>
<accession>A0A7C0XCZ4</accession>
<dbReference type="PANTHER" id="PTHR43127">
    <property type="entry name" value="DEVELOPMENTALLY-REGULATED GTP-BINDING PROTEIN 2"/>
    <property type="match status" value="1"/>
</dbReference>
<evidence type="ECO:0000256" key="3">
    <source>
        <dbReference type="SAM" id="Coils"/>
    </source>
</evidence>
<dbReference type="InterPro" id="IPR012676">
    <property type="entry name" value="TGS-like"/>
</dbReference>
<dbReference type="PRINTS" id="PR00326">
    <property type="entry name" value="GTP1OBG"/>
</dbReference>
<dbReference type="GO" id="GO:0003924">
    <property type="term" value="F:GTPase activity"/>
    <property type="evidence" value="ECO:0007669"/>
    <property type="project" value="InterPro"/>
</dbReference>
<dbReference type="InterPro" id="IPR004095">
    <property type="entry name" value="TGS"/>
</dbReference>
<evidence type="ECO:0000313" key="6">
    <source>
        <dbReference type="EMBL" id="HDM90277.1"/>
    </source>
</evidence>
<dbReference type="Gene3D" id="3.10.20.30">
    <property type="match status" value="1"/>
</dbReference>
<gene>
    <name evidence="6" type="ORF">ENG67_03600</name>
</gene>
<dbReference type="InterPro" id="IPR031167">
    <property type="entry name" value="G_OBG"/>
</dbReference>
<dbReference type="PROSITE" id="PS51880">
    <property type="entry name" value="TGS"/>
    <property type="match status" value="1"/>
</dbReference>
<dbReference type="InterPro" id="IPR012675">
    <property type="entry name" value="Beta-grasp_dom_sf"/>
</dbReference>
<name>A0A7C0XCZ4_UNCW3</name>
<dbReference type="PROSITE" id="PS51710">
    <property type="entry name" value="G_OBG"/>
    <property type="match status" value="1"/>
</dbReference>
<feature type="domain" description="OBG-type G" evidence="4">
    <location>
        <begin position="82"/>
        <end position="136"/>
    </location>
</feature>
<evidence type="ECO:0000256" key="1">
    <source>
        <dbReference type="ARBA" id="ARBA00022741"/>
    </source>
</evidence>
<dbReference type="SUPFAM" id="SSF52540">
    <property type="entry name" value="P-loop containing nucleoside triphosphate hydrolases"/>
    <property type="match status" value="1"/>
</dbReference>
<keyword evidence="2" id="KW-0460">Magnesium</keyword>
<sequence>MPANLPPEYFQVEKKYRTARTTDEKIAVLRELLSIVPKHKGTEKLQKELKSKIARLKREKEERKAQGGRRAAIYTVRKEGAAQVALIGYPNAGKSQLLKAMTNAQPEVAPYPFTTFKPNVGMAEFEDIAFQLVDLPPISEEHIEYWVLDIVRNADLALLVVDLSDDDFLEQTRVVLEKLEERKIIPVGKGEAEIHVVGPIEKRTILVANKLDAPDADLRLEMLREYYGDKFPIVAVSAVEGRGLEELKRVIFRELEIIRVYTKEPGKPPDMSDPLILKRNSTVLDAAREIHKDFAEKLKYARLWGSSKFDGQRVEKTYILEDRDIVEFHI</sequence>
<proteinExistence type="predicted"/>
<evidence type="ECO:0000256" key="2">
    <source>
        <dbReference type="ARBA" id="ARBA00022842"/>
    </source>
</evidence>
<keyword evidence="1" id="KW-0547">Nucleotide-binding</keyword>
<dbReference type="InterPro" id="IPR006073">
    <property type="entry name" value="GTP-bd"/>
</dbReference>
<keyword evidence="3" id="KW-0175">Coiled coil</keyword>
<dbReference type="Gene3D" id="3.40.50.300">
    <property type="entry name" value="P-loop containing nucleotide triphosphate hydrolases"/>
    <property type="match status" value="1"/>
</dbReference>
<dbReference type="GO" id="GO:0005525">
    <property type="term" value="F:GTP binding"/>
    <property type="evidence" value="ECO:0007669"/>
    <property type="project" value="InterPro"/>
</dbReference>
<evidence type="ECO:0000259" key="4">
    <source>
        <dbReference type="PROSITE" id="PS51710"/>
    </source>
</evidence>
<comment type="caution">
    <text evidence="6">The sequence shown here is derived from an EMBL/GenBank/DDBJ whole genome shotgun (WGS) entry which is preliminary data.</text>
</comment>
<dbReference type="Proteomes" id="UP000885931">
    <property type="component" value="Unassembled WGS sequence"/>
</dbReference>
<dbReference type="AlphaFoldDB" id="A0A7C0XCZ4"/>
<dbReference type="SUPFAM" id="SSF81271">
    <property type="entry name" value="TGS-like"/>
    <property type="match status" value="1"/>
</dbReference>
<reference evidence="6" key="1">
    <citation type="journal article" date="2020" name="mSystems">
        <title>Genome- and Community-Level Interaction Insights into Carbon Utilization and Element Cycling Functions of Hydrothermarchaeota in Hydrothermal Sediment.</title>
        <authorList>
            <person name="Zhou Z."/>
            <person name="Liu Y."/>
            <person name="Xu W."/>
            <person name="Pan J."/>
            <person name="Luo Z.H."/>
            <person name="Li M."/>
        </authorList>
    </citation>
    <scope>NUCLEOTIDE SEQUENCE [LARGE SCALE GENOMIC DNA]</scope>
    <source>
        <strain evidence="6">HyVt-237</strain>
    </source>
</reference>
<dbReference type="InterPro" id="IPR027417">
    <property type="entry name" value="P-loop_NTPase"/>
</dbReference>
<feature type="domain" description="TGS" evidence="5">
    <location>
        <begin position="256"/>
        <end position="330"/>
    </location>
</feature>
<dbReference type="CDD" id="cd01666">
    <property type="entry name" value="TGS_DRG"/>
    <property type="match status" value="1"/>
</dbReference>
<dbReference type="InterPro" id="IPR045001">
    <property type="entry name" value="DRG"/>
</dbReference>
<dbReference type="Pfam" id="PF02824">
    <property type="entry name" value="TGS"/>
    <property type="match status" value="1"/>
</dbReference>
<dbReference type="Pfam" id="PF01926">
    <property type="entry name" value="MMR_HSR1"/>
    <property type="match status" value="1"/>
</dbReference>
<protein>
    <submittedName>
        <fullName evidence="6">TGS domain-containing protein</fullName>
    </submittedName>
</protein>
<organism evidence="6">
    <name type="scientific">candidate division WOR-3 bacterium</name>
    <dbReference type="NCBI Taxonomy" id="2052148"/>
    <lineage>
        <taxon>Bacteria</taxon>
        <taxon>Bacteria division WOR-3</taxon>
    </lineage>
</organism>